<proteinExistence type="predicted"/>
<keyword evidence="2" id="KW-1185">Reference proteome</keyword>
<dbReference type="AlphaFoldDB" id="A0A182NZH7"/>
<name>A0A182NZH7_9DIPT</name>
<dbReference type="EnsemblMetazoa" id="AEPI000057-RA">
    <property type="protein sequence ID" value="AEPI000057-PA"/>
    <property type="gene ID" value="AEPI000057"/>
</dbReference>
<dbReference type="VEuPathDB" id="VectorBase:AEPI000057"/>
<evidence type="ECO:0000313" key="1">
    <source>
        <dbReference type="EnsemblMetazoa" id="AEPI000057-PA"/>
    </source>
</evidence>
<reference evidence="2" key="1">
    <citation type="submission" date="2013-03" db="EMBL/GenBank/DDBJ databases">
        <title>The Genome Sequence of Anopheles epiroticus epiroticus2.</title>
        <authorList>
            <consortium name="The Broad Institute Genomics Platform"/>
            <person name="Neafsey D.E."/>
            <person name="Howell P."/>
            <person name="Walker B."/>
            <person name="Young S.K."/>
            <person name="Zeng Q."/>
            <person name="Gargeya S."/>
            <person name="Fitzgerald M."/>
            <person name="Haas B."/>
            <person name="Abouelleil A."/>
            <person name="Allen A.W."/>
            <person name="Alvarado L."/>
            <person name="Arachchi H.M."/>
            <person name="Berlin A.M."/>
            <person name="Chapman S.B."/>
            <person name="Gainer-Dewar J."/>
            <person name="Goldberg J."/>
            <person name="Griggs A."/>
            <person name="Gujja S."/>
            <person name="Hansen M."/>
            <person name="Howarth C."/>
            <person name="Imamovic A."/>
            <person name="Ireland A."/>
            <person name="Larimer J."/>
            <person name="McCowan C."/>
            <person name="Murphy C."/>
            <person name="Pearson M."/>
            <person name="Poon T.W."/>
            <person name="Priest M."/>
            <person name="Roberts A."/>
            <person name="Saif S."/>
            <person name="Shea T."/>
            <person name="Sisk P."/>
            <person name="Sykes S."/>
            <person name="Wortman J."/>
            <person name="Nusbaum C."/>
            <person name="Birren B."/>
        </authorList>
    </citation>
    <scope>NUCLEOTIDE SEQUENCE [LARGE SCALE GENOMIC DNA]</scope>
    <source>
        <strain evidence="2">Epiroticus2</strain>
    </source>
</reference>
<dbReference type="Proteomes" id="UP000075885">
    <property type="component" value="Unassembled WGS sequence"/>
</dbReference>
<reference evidence="1" key="2">
    <citation type="submission" date="2020-05" db="UniProtKB">
        <authorList>
            <consortium name="EnsemblMetazoa"/>
        </authorList>
    </citation>
    <scope>IDENTIFICATION</scope>
    <source>
        <strain evidence="1">Epiroticus2</strain>
    </source>
</reference>
<protein>
    <submittedName>
        <fullName evidence="1">Uncharacterized protein</fullName>
    </submittedName>
</protein>
<accession>A0A182NZH7</accession>
<sequence>MIDRTAAEEELSRAINSMGPYTMNATDYFSGLENRSFTANIAGVAAPKPMGRGRGAVDVSHSRLEEIRLAARINRLEPQNYPLGHLPTTDEILAGDMGAEITAGLRSLGISSGDSALSSRTTIPTVVRENIRIDGNVPVILDGDMFHPRYRTEQDDEDEIVQPSRELKYNPQKPLAEQFPTILEFQDPIPDPDPLQASSESDLNSITLLLISVAFGGPFSYR</sequence>
<evidence type="ECO:0000313" key="2">
    <source>
        <dbReference type="Proteomes" id="UP000075885"/>
    </source>
</evidence>
<organism evidence="1 2">
    <name type="scientific">Anopheles epiroticus</name>
    <dbReference type="NCBI Taxonomy" id="199890"/>
    <lineage>
        <taxon>Eukaryota</taxon>
        <taxon>Metazoa</taxon>
        <taxon>Ecdysozoa</taxon>
        <taxon>Arthropoda</taxon>
        <taxon>Hexapoda</taxon>
        <taxon>Insecta</taxon>
        <taxon>Pterygota</taxon>
        <taxon>Neoptera</taxon>
        <taxon>Endopterygota</taxon>
        <taxon>Diptera</taxon>
        <taxon>Nematocera</taxon>
        <taxon>Culicoidea</taxon>
        <taxon>Culicidae</taxon>
        <taxon>Anophelinae</taxon>
        <taxon>Anopheles</taxon>
    </lineage>
</organism>